<keyword evidence="7" id="KW-1185">Reference proteome</keyword>
<keyword evidence="4" id="KW-0472">Membrane</keyword>
<dbReference type="InterPro" id="IPR010652">
    <property type="entry name" value="DUF1232"/>
</dbReference>
<evidence type="ECO:0000256" key="1">
    <source>
        <dbReference type="ARBA" id="ARBA00004127"/>
    </source>
</evidence>
<reference evidence="6 7" key="1">
    <citation type="submission" date="2023-10" db="EMBL/GenBank/DDBJ databases">
        <title>Characteristics and mechanism of a salt-tolerant marine origin heterotrophic nitrifying- aerobic denitrifying bacteria Marinobacter xestospongiae HN1.</title>
        <authorList>
            <person name="Qi R."/>
        </authorList>
    </citation>
    <scope>NUCLEOTIDE SEQUENCE [LARGE SCALE GENOMIC DNA]</scope>
    <source>
        <strain evidence="6 7">HN1</strain>
    </source>
</reference>
<dbReference type="EMBL" id="JAWIIJ010000003">
    <property type="protein sequence ID" value="MDV2078247.1"/>
    <property type="molecule type" value="Genomic_DNA"/>
</dbReference>
<feature type="domain" description="DUF1232" evidence="5">
    <location>
        <begin position="75"/>
        <end position="109"/>
    </location>
</feature>
<evidence type="ECO:0000256" key="4">
    <source>
        <dbReference type="ARBA" id="ARBA00023136"/>
    </source>
</evidence>
<organism evidence="6 7">
    <name type="scientific">Marinobacter xestospongiae</name>
    <dbReference type="NCBI Taxonomy" id="994319"/>
    <lineage>
        <taxon>Bacteria</taxon>
        <taxon>Pseudomonadati</taxon>
        <taxon>Pseudomonadota</taxon>
        <taxon>Gammaproteobacteria</taxon>
        <taxon>Pseudomonadales</taxon>
        <taxon>Marinobacteraceae</taxon>
        <taxon>Marinobacter</taxon>
    </lineage>
</organism>
<evidence type="ECO:0000313" key="7">
    <source>
        <dbReference type="Proteomes" id="UP001269819"/>
    </source>
</evidence>
<evidence type="ECO:0000259" key="5">
    <source>
        <dbReference type="Pfam" id="PF06803"/>
    </source>
</evidence>
<name>A0ABU3VVE8_9GAMM</name>
<protein>
    <submittedName>
        <fullName evidence="6">YkvA family protein</fullName>
    </submittedName>
</protein>
<evidence type="ECO:0000313" key="6">
    <source>
        <dbReference type="EMBL" id="MDV2078247.1"/>
    </source>
</evidence>
<dbReference type="Proteomes" id="UP001269819">
    <property type="component" value="Unassembled WGS sequence"/>
</dbReference>
<dbReference type="Pfam" id="PF06803">
    <property type="entry name" value="DUF1232"/>
    <property type="match status" value="1"/>
</dbReference>
<comment type="caution">
    <text evidence="6">The sequence shown here is derived from an EMBL/GenBank/DDBJ whole genome shotgun (WGS) entry which is preliminary data.</text>
</comment>
<accession>A0ABU3VVE8</accession>
<comment type="subcellular location">
    <subcellularLocation>
        <location evidence="1">Endomembrane system</location>
        <topology evidence="1">Multi-pass membrane protein</topology>
    </subcellularLocation>
</comment>
<sequence>MDSIDPRKARQQLDQDAAQVGAADLDHLLTRQQAIEKKLKQSGKLARFGTDIRLMLAMVRDYVRGDYRAVPWKTIAAVAGALLYVLNPLDLVPDLILGFGLLDDATVVAACLKLVETDLHRYAAWRELRDEQPQ</sequence>
<keyword evidence="2" id="KW-0812">Transmembrane</keyword>
<keyword evidence="3" id="KW-1133">Transmembrane helix</keyword>
<dbReference type="RefSeq" id="WP_316973187.1">
    <property type="nucleotide sequence ID" value="NZ_JAWIIJ010000003.1"/>
</dbReference>
<proteinExistence type="predicted"/>
<evidence type="ECO:0000256" key="3">
    <source>
        <dbReference type="ARBA" id="ARBA00022989"/>
    </source>
</evidence>
<gene>
    <name evidence="6" type="ORF">RYS15_06100</name>
</gene>
<evidence type="ECO:0000256" key="2">
    <source>
        <dbReference type="ARBA" id="ARBA00022692"/>
    </source>
</evidence>